<feature type="chain" id="PRO_5045426469" description="Secreted protein" evidence="2">
    <location>
        <begin position="26"/>
        <end position="175"/>
    </location>
</feature>
<feature type="region of interest" description="Disordered" evidence="1">
    <location>
        <begin position="43"/>
        <end position="62"/>
    </location>
</feature>
<organism evidence="3 4">
    <name type="scientific">Thalassomonas haliotis</name>
    <dbReference type="NCBI Taxonomy" id="485448"/>
    <lineage>
        <taxon>Bacteria</taxon>
        <taxon>Pseudomonadati</taxon>
        <taxon>Pseudomonadota</taxon>
        <taxon>Gammaproteobacteria</taxon>
        <taxon>Alteromonadales</taxon>
        <taxon>Colwelliaceae</taxon>
        <taxon>Thalassomonas</taxon>
    </lineage>
</organism>
<dbReference type="RefSeq" id="WP_274052626.1">
    <property type="nucleotide sequence ID" value="NZ_CP059693.1"/>
</dbReference>
<accession>A0ABY7VG21</accession>
<dbReference type="EMBL" id="CP059693">
    <property type="protein sequence ID" value="WDE12352.1"/>
    <property type="molecule type" value="Genomic_DNA"/>
</dbReference>
<evidence type="ECO:0000256" key="1">
    <source>
        <dbReference type="SAM" id="MobiDB-lite"/>
    </source>
</evidence>
<name>A0ABY7VG21_9GAMM</name>
<proteinExistence type="predicted"/>
<evidence type="ECO:0008006" key="5">
    <source>
        <dbReference type="Google" id="ProtNLM"/>
    </source>
</evidence>
<sequence length="175" mass="20170">MKNIGGYFLLLSFLLSLGFSQSLQAKKACKKYLEKLHQIQAKQRKGNSLKQSNKLKEKETKARDTWWACENGKLAKKKSKSKKRQQKNPEKIARLPGKKNKTAGNSNKPPVSVVPFASQRAIVLKAEYQGQQQLDWLAFYKQPAKCQQPKNIKVFAACVEDRRLQQQLFEQNYQK</sequence>
<evidence type="ECO:0000256" key="2">
    <source>
        <dbReference type="SAM" id="SignalP"/>
    </source>
</evidence>
<feature type="compositionally biased region" description="Basic residues" evidence="1">
    <location>
        <begin position="74"/>
        <end position="86"/>
    </location>
</feature>
<protein>
    <recommendedName>
        <fullName evidence="5">Secreted protein</fullName>
    </recommendedName>
</protein>
<reference evidence="3 4" key="1">
    <citation type="journal article" date="2022" name="Mar. Drugs">
        <title>Bioassay-Guided Fractionation Leads to the Detection of Cholic Acid Generated by the Rare Thalassomonas sp.</title>
        <authorList>
            <person name="Pheiffer F."/>
            <person name="Schneider Y.K."/>
            <person name="Hansen E.H."/>
            <person name="Andersen J.H."/>
            <person name="Isaksson J."/>
            <person name="Busche T."/>
            <person name="R C."/>
            <person name="Kalinowski J."/>
            <person name="Zyl L.V."/>
            <person name="Trindade M."/>
        </authorList>
    </citation>
    <scope>NUCLEOTIDE SEQUENCE [LARGE SCALE GENOMIC DNA]</scope>
    <source>
        <strain evidence="3 4">A5K-61T</strain>
    </source>
</reference>
<keyword evidence="2" id="KW-0732">Signal</keyword>
<feature type="region of interest" description="Disordered" evidence="1">
    <location>
        <begin position="72"/>
        <end position="111"/>
    </location>
</feature>
<keyword evidence="4" id="KW-1185">Reference proteome</keyword>
<gene>
    <name evidence="3" type="ORF">H3N35_02370</name>
</gene>
<evidence type="ECO:0000313" key="4">
    <source>
        <dbReference type="Proteomes" id="UP001215231"/>
    </source>
</evidence>
<feature type="signal peptide" evidence="2">
    <location>
        <begin position="1"/>
        <end position="25"/>
    </location>
</feature>
<dbReference type="Proteomes" id="UP001215231">
    <property type="component" value="Chromosome"/>
</dbReference>
<evidence type="ECO:0000313" key="3">
    <source>
        <dbReference type="EMBL" id="WDE12352.1"/>
    </source>
</evidence>